<comment type="catalytic activity">
    <reaction evidence="4 7">
        <text>(6S)-5-formyl-5,6,7,8-tetrahydrofolate + ATP = (6R)-5,10-methenyltetrahydrofolate + ADP + phosphate</text>
        <dbReference type="Rhea" id="RHEA:10488"/>
        <dbReference type="ChEBI" id="CHEBI:30616"/>
        <dbReference type="ChEBI" id="CHEBI:43474"/>
        <dbReference type="ChEBI" id="CHEBI:57455"/>
        <dbReference type="ChEBI" id="CHEBI:57457"/>
        <dbReference type="ChEBI" id="CHEBI:456216"/>
        <dbReference type="EC" id="6.3.3.2"/>
    </reaction>
</comment>
<feature type="binding site" evidence="6">
    <location>
        <position position="60"/>
    </location>
    <ligand>
        <name>substrate</name>
    </ligand>
</feature>
<dbReference type="InParanoid" id="G4TGE8"/>
<dbReference type="PIRSF" id="PIRSF006806">
    <property type="entry name" value="FTHF_cligase"/>
    <property type="match status" value="1"/>
</dbReference>
<dbReference type="PANTHER" id="PTHR23407">
    <property type="entry name" value="ATPASE INHIBITOR/5-FORMYLTETRAHYDROFOLATE CYCLO-LIGASE"/>
    <property type="match status" value="1"/>
</dbReference>
<evidence type="ECO:0000256" key="5">
    <source>
        <dbReference type="ARBA" id="ARBA00038966"/>
    </source>
</evidence>
<feature type="binding site" evidence="6">
    <location>
        <position position="54"/>
    </location>
    <ligand>
        <name>substrate</name>
    </ligand>
</feature>
<reference evidence="8 9" key="1">
    <citation type="journal article" date="2011" name="PLoS Pathog.">
        <title>Endophytic Life Strategies Decoded by Genome and Transcriptome Analyses of the Mutualistic Root Symbiont Piriformospora indica.</title>
        <authorList>
            <person name="Zuccaro A."/>
            <person name="Lahrmann U."/>
            <person name="Guldener U."/>
            <person name="Langen G."/>
            <person name="Pfiffi S."/>
            <person name="Biedenkopf D."/>
            <person name="Wong P."/>
            <person name="Samans B."/>
            <person name="Grimm C."/>
            <person name="Basiewicz M."/>
            <person name="Murat C."/>
            <person name="Martin F."/>
            <person name="Kogel K.H."/>
        </authorList>
    </citation>
    <scope>NUCLEOTIDE SEQUENCE [LARGE SCALE GENOMIC DNA]</scope>
    <source>
        <strain evidence="8 9">DSM 11827</strain>
    </source>
</reference>
<dbReference type="AlphaFoldDB" id="G4TGE8"/>
<keyword evidence="7" id="KW-0479">Metal-binding</keyword>
<dbReference type="SUPFAM" id="SSF100950">
    <property type="entry name" value="NagB/RpiA/CoA transferase-like"/>
    <property type="match status" value="1"/>
</dbReference>
<dbReference type="InterPro" id="IPR024185">
    <property type="entry name" value="FTHF_cligase-like_sf"/>
</dbReference>
<dbReference type="Gene3D" id="3.40.50.10420">
    <property type="entry name" value="NagB/RpiA/CoA transferase-like"/>
    <property type="match status" value="1"/>
</dbReference>
<dbReference type="GO" id="GO:0030272">
    <property type="term" value="F:5-formyltetrahydrofolate cyclo-ligase activity"/>
    <property type="evidence" value="ECO:0007669"/>
    <property type="project" value="UniProtKB-EC"/>
</dbReference>
<dbReference type="GO" id="GO:0046872">
    <property type="term" value="F:metal ion binding"/>
    <property type="evidence" value="ECO:0007669"/>
    <property type="project" value="UniProtKB-KW"/>
</dbReference>
<evidence type="ECO:0000256" key="1">
    <source>
        <dbReference type="ARBA" id="ARBA00010638"/>
    </source>
</evidence>
<comment type="similarity">
    <text evidence="1 7">Belongs to the 5-formyltetrahydrofolate cyclo-ligase family.</text>
</comment>
<keyword evidence="8" id="KW-0436">Ligase</keyword>
<dbReference type="Proteomes" id="UP000007148">
    <property type="component" value="Unassembled WGS sequence"/>
</dbReference>
<dbReference type="STRING" id="1109443.G4TGE8"/>
<dbReference type="GO" id="GO:0035999">
    <property type="term" value="P:tetrahydrofolate interconversion"/>
    <property type="evidence" value="ECO:0007669"/>
    <property type="project" value="TreeGrafter"/>
</dbReference>
<dbReference type="OrthoDB" id="2015992at2759"/>
<evidence type="ECO:0000256" key="2">
    <source>
        <dbReference type="ARBA" id="ARBA00022741"/>
    </source>
</evidence>
<feature type="binding site" evidence="6">
    <location>
        <begin position="8"/>
        <end position="12"/>
    </location>
    <ligand>
        <name>ATP</name>
        <dbReference type="ChEBI" id="CHEBI:30616"/>
    </ligand>
</feature>
<dbReference type="OMA" id="DKWGIPT"/>
<evidence type="ECO:0000256" key="4">
    <source>
        <dbReference type="ARBA" id="ARBA00036539"/>
    </source>
</evidence>
<organism evidence="8 9">
    <name type="scientific">Serendipita indica (strain DSM 11827)</name>
    <name type="common">Root endophyte fungus</name>
    <name type="synonym">Piriformospora indica</name>
    <dbReference type="NCBI Taxonomy" id="1109443"/>
    <lineage>
        <taxon>Eukaryota</taxon>
        <taxon>Fungi</taxon>
        <taxon>Dikarya</taxon>
        <taxon>Basidiomycota</taxon>
        <taxon>Agaricomycotina</taxon>
        <taxon>Agaricomycetes</taxon>
        <taxon>Sebacinales</taxon>
        <taxon>Serendipitaceae</taxon>
        <taxon>Serendipita</taxon>
    </lineage>
</organism>
<evidence type="ECO:0000313" key="9">
    <source>
        <dbReference type="Proteomes" id="UP000007148"/>
    </source>
</evidence>
<keyword evidence="3 6" id="KW-0067">ATP-binding</keyword>
<keyword evidence="9" id="KW-1185">Reference proteome</keyword>
<dbReference type="eggNOG" id="KOG3093">
    <property type="taxonomic scope" value="Eukaryota"/>
</dbReference>
<evidence type="ECO:0000256" key="3">
    <source>
        <dbReference type="ARBA" id="ARBA00022840"/>
    </source>
</evidence>
<gene>
    <name evidence="8" type="ORF">PIIN_04335</name>
</gene>
<dbReference type="FunCoup" id="G4TGE8">
    <property type="interactions" value="171"/>
</dbReference>
<comment type="cofactor">
    <cofactor evidence="7">
        <name>Mg(2+)</name>
        <dbReference type="ChEBI" id="CHEBI:18420"/>
    </cofactor>
</comment>
<sequence>MATVVSAKRELRKRMKQILSGISDESISLQSKHVFNHILASKEYQESRTIACYVSMPSGEIQTDSIIHAALADGKALYVPRIVREPPTTDSKTQISYMQFYRIYDRDDYERNLISGVWGIREPSPKFNDLPRSTVFDQGSRGLDLILMPGMAFDREMARLGHGKGYYDQFIAKYRLYASTNGWSKSNLVALGLSEQIMEPGTIPMTEYDIHVDTLVTKGGFHTKD</sequence>
<dbReference type="PANTHER" id="PTHR23407:SF1">
    <property type="entry name" value="5-FORMYLTETRAHYDROFOLATE CYCLO-LIGASE"/>
    <property type="match status" value="1"/>
</dbReference>
<protein>
    <recommendedName>
        <fullName evidence="5 7">5-formyltetrahydrofolate cyclo-ligase</fullName>
        <ecNumber evidence="5 7">6.3.3.2</ecNumber>
    </recommendedName>
</protein>
<evidence type="ECO:0000256" key="7">
    <source>
        <dbReference type="RuleBase" id="RU361279"/>
    </source>
</evidence>
<dbReference type="EC" id="6.3.3.2" evidence="5 7"/>
<dbReference type="GO" id="GO:0005524">
    <property type="term" value="F:ATP binding"/>
    <property type="evidence" value="ECO:0007669"/>
    <property type="project" value="UniProtKB-KW"/>
</dbReference>
<proteinExistence type="inferred from homology"/>
<name>G4TGE8_SERID</name>
<keyword evidence="2 6" id="KW-0547">Nucleotide-binding</keyword>
<dbReference type="GO" id="GO:0009396">
    <property type="term" value="P:folic acid-containing compound biosynthetic process"/>
    <property type="evidence" value="ECO:0007669"/>
    <property type="project" value="TreeGrafter"/>
</dbReference>
<keyword evidence="7" id="KW-0460">Magnesium</keyword>
<feature type="binding site" evidence="6">
    <location>
        <begin position="159"/>
        <end position="167"/>
    </location>
    <ligand>
        <name>ATP</name>
        <dbReference type="ChEBI" id="CHEBI:30616"/>
    </ligand>
</feature>
<dbReference type="InterPro" id="IPR037171">
    <property type="entry name" value="NagB/RpiA_transferase-like"/>
</dbReference>
<evidence type="ECO:0000313" key="8">
    <source>
        <dbReference type="EMBL" id="CCA70396.1"/>
    </source>
</evidence>
<dbReference type="GO" id="GO:0005739">
    <property type="term" value="C:mitochondrion"/>
    <property type="evidence" value="ECO:0007669"/>
    <property type="project" value="TreeGrafter"/>
</dbReference>
<dbReference type="Pfam" id="PF01812">
    <property type="entry name" value="5-FTHF_cyc-lig"/>
    <property type="match status" value="1"/>
</dbReference>
<comment type="caution">
    <text evidence="8">The sequence shown here is derived from an EMBL/GenBank/DDBJ whole genome shotgun (WGS) entry which is preliminary data.</text>
</comment>
<evidence type="ECO:0000256" key="6">
    <source>
        <dbReference type="PIRSR" id="PIRSR006806-1"/>
    </source>
</evidence>
<dbReference type="InterPro" id="IPR002698">
    <property type="entry name" value="FTHF_cligase"/>
</dbReference>
<dbReference type="HOGENOM" id="CLU_066245_2_1_1"/>
<dbReference type="EMBL" id="CAFZ01000081">
    <property type="protein sequence ID" value="CCA70396.1"/>
    <property type="molecule type" value="Genomic_DNA"/>
</dbReference>
<accession>G4TGE8</accession>
<dbReference type="NCBIfam" id="TIGR02727">
    <property type="entry name" value="MTHFS_bact"/>
    <property type="match status" value="1"/>
</dbReference>